<dbReference type="AlphaFoldDB" id="A0A7R9KFX1"/>
<name>A0A7R9KFX1_9ACAR</name>
<dbReference type="PROSITE" id="PS51194">
    <property type="entry name" value="HELICASE_CTER"/>
    <property type="match status" value="1"/>
</dbReference>
<dbReference type="InterPro" id="IPR001650">
    <property type="entry name" value="Helicase_C-like"/>
</dbReference>
<keyword evidence="3" id="KW-0347">Helicase</keyword>
<feature type="domain" description="Helicase ATP-binding" evidence="5">
    <location>
        <begin position="1"/>
        <end position="98"/>
    </location>
</feature>
<dbReference type="PANTHER" id="PTHR18934">
    <property type="entry name" value="ATP-DEPENDENT RNA HELICASE"/>
    <property type="match status" value="1"/>
</dbReference>
<keyword evidence="4" id="KW-0067">ATP-binding</keyword>
<dbReference type="PROSITE" id="PS51192">
    <property type="entry name" value="HELICASE_ATP_BIND_1"/>
    <property type="match status" value="1"/>
</dbReference>
<evidence type="ECO:0000313" key="8">
    <source>
        <dbReference type="Proteomes" id="UP000759131"/>
    </source>
</evidence>
<dbReference type="CDD" id="cd18791">
    <property type="entry name" value="SF2_C_RHA"/>
    <property type="match status" value="1"/>
</dbReference>
<dbReference type="EMBL" id="OC855548">
    <property type="protein sequence ID" value="CAD7622200.1"/>
    <property type="molecule type" value="Genomic_DNA"/>
</dbReference>
<dbReference type="SMART" id="SM00490">
    <property type="entry name" value="HELICc"/>
    <property type="match status" value="1"/>
</dbReference>
<dbReference type="GO" id="GO:0005524">
    <property type="term" value="F:ATP binding"/>
    <property type="evidence" value="ECO:0007669"/>
    <property type="project" value="UniProtKB-KW"/>
</dbReference>
<organism evidence="7">
    <name type="scientific">Medioppia subpectinata</name>
    <dbReference type="NCBI Taxonomy" id="1979941"/>
    <lineage>
        <taxon>Eukaryota</taxon>
        <taxon>Metazoa</taxon>
        <taxon>Ecdysozoa</taxon>
        <taxon>Arthropoda</taxon>
        <taxon>Chelicerata</taxon>
        <taxon>Arachnida</taxon>
        <taxon>Acari</taxon>
        <taxon>Acariformes</taxon>
        <taxon>Sarcoptiformes</taxon>
        <taxon>Oribatida</taxon>
        <taxon>Brachypylina</taxon>
        <taxon>Oppioidea</taxon>
        <taxon>Oppiidae</taxon>
        <taxon>Medioppia</taxon>
    </lineage>
</organism>
<dbReference type="Pfam" id="PF00271">
    <property type="entry name" value="Helicase_C"/>
    <property type="match status" value="1"/>
</dbReference>
<keyword evidence="1" id="KW-0547">Nucleotide-binding</keyword>
<keyword evidence="2" id="KW-0378">Hydrolase</keyword>
<dbReference type="GO" id="GO:0016787">
    <property type="term" value="F:hydrolase activity"/>
    <property type="evidence" value="ECO:0007669"/>
    <property type="project" value="UniProtKB-KW"/>
</dbReference>
<dbReference type="InterPro" id="IPR002464">
    <property type="entry name" value="DNA/RNA_helicase_DEAH_CS"/>
</dbReference>
<evidence type="ECO:0000256" key="2">
    <source>
        <dbReference type="ARBA" id="ARBA00022801"/>
    </source>
</evidence>
<dbReference type="Gene3D" id="3.40.50.300">
    <property type="entry name" value="P-loop containing nucleotide triphosphate hydrolases"/>
    <property type="match status" value="2"/>
</dbReference>
<keyword evidence="8" id="KW-1185">Reference proteome</keyword>
<dbReference type="InterPro" id="IPR027417">
    <property type="entry name" value="P-loop_NTPase"/>
</dbReference>
<evidence type="ECO:0000256" key="4">
    <source>
        <dbReference type="ARBA" id="ARBA00022840"/>
    </source>
</evidence>
<dbReference type="GO" id="GO:0003723">
    <property type="term" value="F:RNA binding"/>
    <property type="evidence" value="ECO:0007669"/>
    <property type="project" value="TreeGrafter"/>
</dbReference>
<evidence type="ECO:0000256" key="1">
    <source>
        <dbReference type="ARBA" id="ARBA00022741"/>
    </source>
</evidence>
<feature type="non-terminal residue" evidence="7">
    <location>
        <position position="1"/>
    </location>
</feature>
<dbReference type="InterPro" id="IPR014001">
    <property type="entry name" value="Helicase_ATP-bd"/>
</dbReference>
<dbReference type="EMBL" id="CAJPIZ010000973">
    <property type="protein sequence ID" value="CAG2102630.1"/>
    <property type="molecule type" value="Genomic_DNA"/>
</dbReference>
<dbReference type="PANTHER" id="PTHR18934:SF91">
    <property type="entry name" value="PRE-MRNA-SPLICING FACTOR ATP-DEPENDENT RNA HELICASE PRP16"/>
    <property type="match status" value="1"/>
</dbReference>
<dbReference type="Proteomes" id="UP000759131">
    <property type="component" value="Unassembled WGS sequence"/>
</dbReference>
<evidence type="ECO:0000313" key="7">
    <source>
        <dbReference type="EMBL" id="CAD7622200.1"/>
    </source>
</evidence>
<protein>
    <submittedName>
        <fullName evidence="7">Uncharacterized protein</fullName>
    </submittedName>
</protein>
<accession>A0A7R9KFX1</accession>
<feature type="domain" description="Helicase C-terminal" evidence="6">
    <location>
        <begin position="112"/>
        <end position="227"/>
    </location>
</feature>
<evidence type="ECO:0000259" key="5">
    <source>
        <dbReference type="PROSITE" id="PS51192"/>
    </source>
</evidence>
<proteinExistence type="predicted"/>
<evidence type="ECO:0000259" key="6">
    <source>
        <dbReference type="PROSITE" id="PS51194"/>
    </source>
</evidence>
<dbReference type="PROSITE" id="PS00690">
    <property type="entry name" value="DEAH_ATP_HELICASE"/>
    <property type="match status" value="1"/>
</dbReference>
<evidence type="ECO:0000256" key="3">
    <source>
        <dbReference type="ARBA" id="ARBA00022806"/>
    </source>
</evidence>
<sequence length="227" mass="25350">MREQNRDSRRCPKWEPLPALLPLTIGQHWLSSEPDLDNYSAVIMDEAHERSLDTDVLFGILRNVVARRTDLKLIVTSATMDASKFALFFGNVPVFIIPGRTFPVQLYFSKNSCEDYVDAAVKQTLQIHLGGLPGDILVFMPGQEDIEVTCEVIAERLKTLSETSQTETPELSILPIYSQLPSDLQAKIFQKAEDGLRKCIVATNIAETSLTVDGIMFVVDAGYCKLK</sequence>
<gene>
    <name evidence="7" type="ORF">OSB1V03_LOCUS2666</name>
</gene>
<dbReference type="SUPFAM" id="SSF52540">
    <property type="entry name" value="P-loop containing nucleoside triphosphate hydrolases"/>
    <property type="match status" value="1"/>
</dbReference>
<dbReference type="OrthoDB" id="10253254at2759"/>
<dbReference type="GO" id="GO:0034458">
    <property type="term" value="F:3'-5' RNA helicase activity"/>
    <property type="evidence" value="ECO:0007669"/>
    <property type="project" value="TreeGrafter"/>
</dbReference>
<reference evidence="7" key="1">
    <citation type="submission" date="2020-11" db="EMBL/GenBank/DDBJ databases">
        <authorList>
            <person name="Tran Van P."/>
        </authorList>
    </citation>
    <scope>NUCLEOTIDE SEQUENCE</scope>
</reference>